<organism evidence="2 3">
    <name type="scientific">Bacillus cereus</name>
    <dbReference type="NCBI Taxonomy" id="1396"/>
    <lineage>
        <taxon>Bacteria</taxon>
        <taxon>Bacillati</taxon>
        <taxon>Bacillota</taxon>
        <taxon>Bacilli</taxon>
        <taxon>Bacillales</taxon>
        <taxon>Bacillaceae</taxon>
        <taxon>Bacillus</taxon>
        <taxon>Bacillus cereus group</taxon>
    </lineage>
</organism>
<dbReference type="AlphaFoldDB" id="A0A9W7Q3N2"/>
<dbReference type="Proteomes" id="UP000323321">
    <property type="component" value="Unassembled WGS sequence"/>
</dbReference>
<proteinExistence type="predicted"/>
<evidence type="ECO:0000313" key="2">
    <source>
        <dbReference type="EMBL" id="KAA6462783.1"/>
    </source>
</evidence>
<dbReference type="Pfam" id="PF13333">
    <property type="entry name" value="rve_2"/>
    <property type="match status" value="1"/>
</dbReference>
<gene>
    <name evidence="2" type="ORF">DX932_17555</name>
</gene>
<dbReference type="RefSeq" id="WP_139213188.1">
    <property type="nucleotide sequence ID" value="NZ_CP024655.1"/>
</dbReference>
<dbReference type="EMBL" id="QSMZ01000014">
    <property type="protein sequence ID" value="KAA6462783.1"/>
    <property type="molecule type" value="Genomic_DNA"/>
</dbReference>
<comment type="caution">
    <text evidence="2">The sequence shown here is derived from an EMBL/GenBank/DDBJ whole genome shotgun (WGS) entry which is preliminary data.</text>
</comment>
<feature type="domain" description="Integrase catalytic" evidence="1">
    <location>
        <begin position="9"/>
        <end position="41"/>
    </location>
</feature>
<sequence>MIDKLDYKDCQTFESLELNIKDYIEEYNYNRYQWTLKKMAPDRISEPSFKCLIF</sequence>
<protein>
    <recommendedName>
        <fullName evidence="1">Integrase catalytic domain-containing protein</fullName>
    </recommendedName>
</protein>
<reference evidence="2 3" key="1">
    <citation type="submission" date="2018-08" db="EMBL/GenBank/DDBJ databases">
        <title>Bacillus phenotypic plasticity.</title>
        <authorList>
            <person name="Hurtado E."/>
        </authorList>
    </citation>
    <scope>NUCLEOTIDE SEQUENCE [LARGE SCALE GENOMIC DNA]</scope>
    <source>
        <strain evidence="2 3">111b</strain>
    </source>
</reference>
<accession>A0A9W7Q3N2</accession>
<dbReference type="InterPro" id="IPR001584">
    <property type="entry name" value="Integrase_cat-core"/>
</dbReference>
<evidence type="ECO:0000313" key="3">
    <source>
        <dbReference type="Proteomes" id="UP000323321"/>
    </source>
</evidence>
<name>A0A9W7Q3N2_BACCE</name>
<dbReference type="GO" id="GO:0015074">
    <property type="term" value="P:DNA integration"/>
    <property type="evidence" value="ECO:0007669"/>
    <property type="project" value="InterPro"/>
</dbReference>
<evidence type="ECO:0000259" key="1">
    <source>
        <dbReference type="Pfam" id="PF13333"/>
    </source>
</evidence>